<sequence length="310" mass="33525">MTSERVVWLPYPDLETAEAAVGELPEGVRFEPWVKATELPESVADVEFAVVPYMTSTEALDRAGEMTSLKVLQLQSAGFENVLPRVPDGVTLCNGGGIHDTSTAELAIALALASGRRLDRFARQQADRQWAPAWGRSLADQHVGILGYGRIGQAIEARLAGFEVASVTRFARRPRTEPEVLAVDELADRLPRITVLFVITPLTDQTEGLLDAAMLARLPDDALVVNVSRGKVVDTDALLAETSSGRLSAALDVVDPEPLPADHPLWDVPNVVLAPHVGGYSSAFEPRRDRLVAAQLRRFAAGEPLENVVN</sequence>
<feature type="domain" description="D-isomer specific 2-hydroxyacid dehydrogenase NAD-binding" evidence="6">
    <location>
        <begin position="108"/>
        <end position="278"/>
    </location>
</feature>
<dbReference type="GO" id="GO:0016616">
    <property type="term" value="F:oxidoreductase activity, acting on the CH-OH group of donors, NAD or NADP as acceptor"/>
    <property type="evidence" value="ECO:0007669"/>
    <property type="project" value="InterPro"/>
</dbReference>
<evidence type="ECO:0000259" key="5">
    <source>
        <dbReference type="Pfam" id="PF00389"/>
    </source>
</evidence>
<proteinExistence type="inferred from homology"/>
<evidence type="ECO:0000256" key="3">
    <source>
        <dbReference type="ARBA" id="ARBA00023027"/>
    </source>
</evidence>
<evidence type="ECO:0000313" key="8">
    <source>
        <dbReference type="Proteomes" id="UP000252770"/>
    </source>
</evidence>
<dbReference type="InterPro" id="IPR029753">
    <property type="entry name" value="D-isomer_DH_CS"/>
</dbReference>
<dbReference type="PANTHER" id="PTHR43333:SF1">
    <property type="entry name" value="D-ISOMER SPECIFIC 2-HYDROXYACID DEHYDROGENASE NAD-BINDING DOMAIN-CONTAINING PROTEIN"/>
    <property type="match status" value="1"/>
</dbReference>
<dbReference type="EMBL" id="QOUI01000001">
    <property type="protein sequence ID" value="RCK71434.1"/>
    <property type="molecule type" value="Genomic_DNA"/>
</dbReference>
<dbReference type="SUPFAM" id="SSF51735">
    <property type="entry name" value="NAD(P)-binding Rossmann-fold domains"/>
    <property type="match status" value="1"/>
</dbReference>
<reference evidence="7 8" key="1">
    <citation type="submission" date="2018-07" db="EMBL/GenBank/DDBJ databases">
        <title>Desertimonas flava gen. nov. sp. nov.</title>
        <authorList>
            <person name="Liu S."/>
        </authorList>
    </citation>
    <scope>NUCLEOTIDE SEQUENCE [LARGE SCALE GENOMIC DNA]</scope>
    <source>
        <strain evidence="7 8">16Sb5-5</strain>
    </source>
</reference>
<dbReference type="InterPro" id="IPR006139">
    <property type="entry name" value="D-isomer_2_OHA_DH_cat_dom"/>
</dbReference>
<feature type="domain" description="D-isomer specific 2-hydroxyacid dehydrogenase catalytic" evidence="5">
    <location>
        <begin position="35"/>
        <end position="310"/>
    </location>
</feature>
<comment type="similarity">
    <text evidence="1 4">Belongs to the D-isomer specific 2-hydroxyacid dehydrogenase family.</text>
</comment>
<evidence type="ECO:0000256" key="2">
    <source>
        <dbReference type="ARBA" id="ARBA00023002"/>
    </source>
</evidence>
<dbReference type="InterPro" id="IPR036291">
    <property type="entry name" value="NAD(P)-bd_dom_sf"/>
</dbReference>
<protein>
    <submittedName>
        <fullName evidence="7">Dihydrofolate reductase</fullName>
    </submittedName>
</protein>
<accession>A0A367Z010</accession>
<dbReference type="Gene3D" id="3.40.50.720">
    <property type="entry name" value="NAD(P)-binding Rossmann-like Domain"/>
    <property type="match status" value="2"/>
</dbReference>
<evidence type="ECO:0000259" key="6">
    <source>
        <dbReference type="Pfam" id="PF02826"/>
    </source>
</evidence>
<dbReference type="AlphaFoldDB" id="A0A367Z010"/>
<dbReference type="PANTHER" id="PTHR43333">
    <property type="entry name" value="2-HACID_DH_C DOMAIN-CONTAINING PROTEIN"/>
    <property type="match status" value="1"/>
</dbReference>
<dbReference type="RefSeq" id="WP_114125135.1">
    <property type="nucleotide sequence ID" value="NZ_QOUI01000001.1"/>
</dbReference>
<organism evidence="7 8">
    <name type="scientific">Desertihabitans brevis</name>
    <dbReference type="NCBI Taxonomy" id="2268447"/>
    <lineage>
        <taxon>Bacteria</taxon>
        <taxon>Bacillati</taxon>
        <taxon>Actinomycetota</taxon>
        <taxon>Actinomycetes</taxon>
        <taxon>Propionibacteriales</taxon>
        <taxon>Propionibacteriaceae</taxon>
        <taxon>Desertihabitans</taxon>
    </lineage>
</organism>
<name>A0A367Z010_9ACTN</name>
<dbReference type="Proteomes" id="UP000252770">
    <property type="component" value="Unassembled WGS sequence"/>
</dbReference>
<dbReference type="PROSITE" id="PS00671">
    <property type="entry name" value="D_2_HYDROXYACID_DH_3"/>
    <property type="match status" value="1"/>
</dbReference>
<dbReference type="Pfam" id="PF00389">
    <property type="entry name" value="2-Hacid_dh"/>
    <property type="match status" value="1"/>
</dbReference>
<dbReference type="SUPFAM" id="SSF52283">
    <property type="entry name" value="Formate/glycerate dehydrogenase catalytic domain-like"/>
    <property type="match status" value="1"/>
</dbReference>
<evidence type="ECO:0000256" key="4">
    <source>
        <dbReference type="RuleBase" id="RU003719"/>
    </source>
</evidence>
<dbReference type="InterPro" id="IPR006140">
    <property type="entry name" value="D-isomer_DH_NAD-bd"/>
</dbReference>
<evidence type="ECO:0000256" key="1">
    <source>
        <dbReference type="ARBA" id="ARBA00005854"/>
    </source>
</evidence>
<dbReference type="Pfam" id="PF02826">
    <property type="entry name" value="2-Hacid_dh_C"/>
    <property type="match status" value="1"/>
</dbReference>
<evidence type="ECO:0000313" key="7">
    <source>
        <dbReference type="EMBL" id="RCK71434.1"/>
    </source>
</evidence>
<dbReference type="CDD" id="cd12166">
    <property type="entry name" value="2-Hacid_dh_7"/>
    <property type="match status" value="1"/>
</dbReference>
<keyword evidence="3" id="KW-0520">NAD</keyword>
<keyword evidence="8" id="KW-1185">Reference proteome</keyword>
<keyword evidence="2 4" id="KW-0560">Oxidoreductase</keyword>
<comment type="caution">
    <text evidence="7">The sequence shown here is derived from an EMBL/GenBank/DDBJ whole genome shotgun (WGS) entry which is preliminary data.</text>
</comment>
<gene>
    <name evidence="7" type="ORF">DT076_03205</name>
</gene>
<dbReference type="GO" id="GO:0051287">
    <property type="term" value="F:NAD binding"/>
    <property type="evidence" value="ECO:0007669"/>
    <property type="project" value="InterPro"/>
</dbReference>